<reference evidence="1 2" key="1">
    <citation type="journal article" date="2016" name="Mol. Biol. Evol.">
        <title>Comparative Genomics of Early-Diverging Mushroom-Forming Fungi Provides Insights into the Origins of Lignocellulose Decay Capabilities.</title>
        <authorList>
            <person name="Nagy L.G."/>
            <person name="Riley R."/>
            <person name="Tritt A."/>
            <person name="Adam C."/>
            <person name="Daum C."/>
            <person name="Floudas D."/>
            <person name="Sun H."/>
            <person name="Yadav J.S."/>
            <person name="Pangilinan J."/>
            <person name="Larsson K.H."/>
            <person name="Matsuura K."/>
            <person name="Barry K."/>
            <person name="Labutti K."/>
            <person name="Kuo R."/>
            <person name="Ohm R.A."/>
            <person name="Bhattacharya S.S."/>
            <person name="Shirouzu T."/>
            <person name="Yoshinaga Y."/>
            <person name="Martin F.M."/>
            <person name="Grigoriev I.V."/>
            <person name="Hibbett D.S."/>
        </authorList>
    </citation>
    <scope>NUCLEOTIDE SEQUENCE [LARGE SCALE GENOMIC DNA]</scope>
    <source>
        <strain evidence="1 2">CBS 109695</strain>
    </source>
</reference>
<dbReference type="Proteomes" id="UP000076532">
    <property type="component" value="Unassembled WGS sequence"/>
</dbReference>
<evidence type="ECO:0000313" key="1">
    <source>
        <dbReference type="EMBL" id="KZP04121.1"/>
    </source>
</evidence>
<sequence length="85" mass="8877">MDHLVHLLRRDVLLYERQAHGMVEGIGEGHTFVFLHGAWAAVGLFGQLVGFLAGDKAVGHGQADAGAINMGYVVIGGGGVESANH</sequence>
<gene>
    <name evidence="1" type="ORF">FIBSPDRAFT_968408</name>
</gene>
<keyword evidence="2" id="KW-1185">Reference proteome</keyword>
<dbReference type="EMBL" id="KV417957">
    <property type="protein sequence ID" value="KZP04121.1"/>
    <property type="molecule type" value="Genomic_DNA"/>
</dbReference>
<accession>A0A167UNF1</accession>
<proteinExistence type="predicted"/>
<organism evidence="1 2">
    <name type="scientific">Athelia psychrophila</name>
    <dbReference type="NCBI Taxonomy" id="1759441"/>
    <lineage>
        <taxon>Eukaryota</taxon>
        <taxon>Fungi</taxon>
        <taxon>Dikarya</taxon>
        <taxon>Basidiomycota</taxon>
        <taxon>Agaricomycotina</taxon>
        <taxon>Agaricomycetes</taxon>
        <taxon>Agaricomycetidae</taxon>
        <taxon>Atheliales</taxon>
        <taxon>Atheliaceae</taxon>
        <taxon>Athelia</taxon>
    </lineage>
</organism>
<evidence type="ECO:0000313" key="2">
    <source>
        <dbReference type="Proteomes" id="UP000076532"/>
    </source>
</evidence>
<name>A0A167UNF1_9AGAM</name>
<protein>
    <submittedName>
        <fullName evidence="1">Uncharacterized protein</fullName>
    </submittedName>
</protein>
<dbReference type="AlphaFoldDB" id="A0A167UNF1"/>